<dbReference type="InterPro" id="IPR002514">
    <property type="entry name" value="Transposase_8"/>
</dbReference>
<protein>
    <submittedName>
        <fullName evidence="1">Transposase</fullName>
    </submittedName>
</protein>
<dbReference type="NCBIfam" id="NF047595">
    <property type="entry name" value="IS66_ISRel24_TnpA"/>
    <property type="match status" value="1"/>
</dbReference>
<dbReference type="Proteomes" id="UP001431019">
    <property type="component" value="Unassembled WGS sequence"/>
</dbReference>
<reference evidence="1 2" key="1">
    <citation type="submission" date="2021-11" db="EMBL/GenBank/DDBJ databases">
        <authorList>
            <person name="Oh E.-T."/>
            <person name="Kim S.-B."/>
        </authorList>
    </citation>
    <scope>NUCLEOTIDE SEQUENCE [LARGE SCALE GENOMIC DNA]</scope>
    <source>
        <strain evidence="1 2">MMS20-SJTR3</strain>
    </source>
</reference>
<accession>A0ABS8K407</accession>
<name>A0ABS8K407_9BURK</name>
<evidence type="ECO:0000313" key="1">
    <source>
        <dbReference type="EMBL" id="MCC8396828.1"/>
    </source>
</evidence>
<dbReference type="Pfam" id="PF01527">
    <property type="entry name" value="HTH_Tnp_1"/>
    <property type="match status" value="1"/>
</dbReference>
<dbReference type="InterPro" id="IPR009057">
    <property type="entry name" value="Homeodomain-like_sf"/>
</dbReference>
<organism evidence="1 2">
    <name type="scientific">Paraburkholderia sejongensis</name>
    <dbReference type="NCBI Taxonomy" id="2886946"/>
    <lineage>
        <taxon>Bacteria</taxon>
        <taxon>Pseudomonadati</taxon>
        <taxon>Pseudomonadota</taxon>
        <taxon>Betaproteobacteria</taxon>
        <taxon>Burkholderiales</taxon>
        <taxon>Burkholderiaceae</taxon>
        <taxon>Paraburkholderia</taxon>
    </lineage>
</organism>
<comment type="caution">
    <text evidence="1">The sequence shown here is derived from an EMBL/GenBank/DDBJ whole genome shotgun (WGS) entry which is preliminary data.</text>
</comment>
<proteinExistence type="predicted"/>
<keyword evidence="2" id="KW-1185">Reference proteome</keyword>
<sequence>MEPKAKGRQPGSRNYTQEFRESVAAEANDPNRSIAEVARSHGLNANMVAQWRRRSLEARQARADEPMSCAELLPVTVVDAPMLSTQHATSHAMAEEMREMAPTNCDIEIEVGKRRVRIRGLSVDRAEQFLRDCLK</sequence>
<dbReference type="EMBL" id="JAJITD010000021">
    <property type="protein sequence ID" value="MCC8396828.1"/>
    <property type="molecule type" value="Genomic_DNA"/>
</dbReference>
<dbReference type="RefSeq" id="WP_124522380.1">
    <property type="nucleotide sequence ID" value="NZ_JAJITD010000021.1"/>
</dbReference>
<gene>
    <name evidence="1" type="ORF">LJ656_29995</name>
</gene>
<evidence type="ECO:0000313" key="2">
    <source>
        <dbReference type="Proteomes" id="UP001431019"/>
    </source>
</evidence>
<dbReference type="SUPFAM" id="SSF46689">
    <property type="entry name" value="Homeodomain-like"/>
    <property type="match status" value="1"/>
</dbReference>